<keyword evidence="1" id="KW-0880">Kelch repeat</keyword>
<evidence type="ECO:0000256" key="1">
    <source>
        <dbReference type="ARBA" id="ARBA00022441"/>
    </source>
</evidence>
<dbReference type="PANTHER" id="PTHR45632:SF3">
    <property type="entry name" value="KELCH-LIKE PROTEIN 32"/>
    <property type="match status" value="1"/>
</dbReference>
<evidence type="ECO:0000256" key="2">
    <source>
        <dbReference type="ARBA" id="ARBA00022737"/>
    </source>
</evidence>
<dbReference type="InterPro" id="IPR015915">
    <property type="entry name" value="Kelch-typ_b-propeller"/>
</dbReference>
<dbReference type="RefSeq" id="WP_191160095.1">
    <property type="nucleotide sequence ID" value="NZ_JACWMX010000001.1"/>
</dbReference>
<accession>A0A926RZF5</accession>
<dbReference type="AlphaFoldDB" id="A0A926RZF5"/>
<keyword evidence="2" id="KW-0677">Repeat</keyword>
<evidence type="ECO:0000256" key="3">
    <source>
        <dbReference type="SAM" id="SignalP"/>
    </source>
</evidence>
<gene>
    <name evidence="4" type="ORF">IDJ76_01740</name>
</gene>
<reference evidence="4" key="1">
    <citation type="submission" date="2020-09" db="EMBL/GenBank/DDBJ databases">
        <title>Novel species of Mucilaginibacter isolated from a glacier on the Tibetan Plateau.</title>
        <authorList>
            <person name="Liu Q."/>
            <person name="Xin Y.-H."/>
        </authorList>
    </citation>
    <scope>NUCLEOTIDE SEQUENCE</scope>
    <source>
        <strain evidence="4">ZB1P21</strain>
    </source>
</reference>
<dbReference type="Gene3D" id="2.120.10.80">
    <property type="entry name" value="Kelch-type beta propeller"/>
    <property type="match status" value="2"/>
</dbReference>
<evidence type="ECO:0000313" key="4">
    <source>
        <dbReference type="EMBL" id="MBD1391810.1"/>
    </source>
</evidence>
<sequence>MLPKKFIPLVLLLLCMLSCKKQPFVPNSANALPGLWQKLGNFTGAGRVRAYGFTIGKKGYILGGNAGAGFNLQLLNDLWEYDPATDKWTRKADYPGQAAEYVRGFTIGNKAYLGTGFGQRLSIPGNTLPQNNDFWEYDPALDKWTRKANFAGIPRENVIAFEINGVGYMGLGTDDTYTQAYKDFYRYDAVADKWARAADYPGTGSFGVAAFASNGKGYAGLGGTLPSTIEKDFWQYDPTADRWNKKASFIAKGRVFSGQFAISTDGYIGFGTTMTDNLDDWYKYDTLKDSWIKITNFPAEARYDLVAFSIDGIGYVGTGNPGQLDDFWKYTPTKK</sequence>
<proteinExistence type="predicted"/>
<name>A0A926RZF5_9SPHI</name>
<dbReference type="InterPro" id="IPR006652">
    <property type="entry name" value="Kelch_1"/>
</dbReference>
<dbReference type="PANTHER" id="PTHR45632">
    <property type="entry name" value="LD33804P"/>
    <property type="match status" value="1"/>
</dbReference>
<protein>
    <recommendedName>
        <fullName evidence="6">Galactose oxidase</fullName>
    </recommendedName>
</protein>
<keyword evidence="5" id="KW-1185">Reference proteome</keyword>
<keyword evidence="3" id="KW-0732">Signal</keyword>
<dbReference type="EMBL" id="JACWMX010000001">
    <property type="protein sequence ID" value="MBD1391810.1"/>
    <property type="molecule type" value="Genomic_DNA"/>
</dbReference>
<dbReference type="Proteomes" id="UP000619078">
    <property type="component" value="Unassembled WGS sequence"/>
</dbReference>
<evidence type="ECO:0008006" key="6">
    <source>
        <dbReference type="Google" id="ProtNLM"/>
    </source>
</evidence>
<feature type="signal peptide" evidence="3">
    <location>
        <begin position="1"/>
        <end position="21"/>
    </location>
</feature>
<organism evidence="4 5">
    <name type="scientific">Mucilaginibacter glaciei</name>
    <dbReference type="NCBI Taxonomy" id="2772109"/>
    <lineage>
        <taxon>Bacteria</taxon>
        <taxon>Pseudomonadati</taxon>
        <taxon>Bacteroidota</taxon>
        <taxon>Sphingobacteriia</taxon>
        <taxon>Sphingobacteriales</taxon>
        <taxon>Sphingobacteriaceae</taxon>
        <taxon>Mucilaginibacter</taxon>
    </lineage>
</organism>
<dbReference type="SUPFAM" id="SSF117281">
    <property type="entry name" value="Kelch motif"/>
    <property type="match status" value="2"/>
</dbReference>
<dbReference type="Pfam" id="PF01344">
    <property type="entry name" value="Kelch_1"/>
    <property type="match status" value="1"/>
</dbReference>
<feature type="chain" id="PRO_5037173580" description="Galactose oxidase" evidence="3">
    <location>
        <begin position="22"/>
        <end position="335"/>
    </location>
</feature>
<comment type="caution">
    <text evidence="4">The sequence shown here is derived from an EMBL/GenBank/DDBJ whole genome shotgun (WGS) entry which is preliminary data.</text>
</comment>
<evidence type="ECO:0000313" key="5">
    <source>
        <dbReference type="Proteomes" id="UP000619078"/>
    </source>
</evidence>